<accession>A0A915DPL3</accession>
<evidence type="ECO:0000313" key="3">
    <source>
        <dbReference type="WBParaSite" id="jg2161.2"/>
    </source>
</evidence>
<evidence type="ECO:0000256" key="1">
    <source>
        <dbReference type="SAM" id="Phobius"/>
    </source>
</evidence>
<name>A0A915DPL3_9BILA</name>
<keyword evidence="1" id="KW-0472">Membrane</keyword>
<dbReference type="WBParaSite" id="jg2161.2">
    <property type="protein sequence ID" value="jg2161.2"/>
    <property type="gene ID" value="jg2161"/>
</dbReference>
<keyword evidence="1" id="KW-0812">Transmembrane</keyword>
<keyword evidence="2" id="KW-1185">Reference proteome</keyword>
<keyword evidence="1" id="KW-1133">Transmembrane helix</keyword>
<feature type="transmembrane region" description="Helical" evidence="1">
    <location>
        <begin position="139"/>
        <end position="160"/>
    </location>
</feature>
<feature type="transmembrane region" description="Helical" evidence="1">
    <location>
        <begin position="198"/>
        <end position="220"/>
    </location>
</feature>
<dbReference type="AlphaFoldDB" id="A0A915DPL3"/>
<organism evidence="2 3">
    <name type="scientific">Ditylenchus dipsaci</name>
    <dbReference type="NCBI Taxonomy" id="166011"/>
    <lineage>
        <taxon>Eukaryota</taxon>
        <taxon>Metazoa</taxon>
        <taxon>Ecdysozoa</taxon>
        <taxon>Nematoda</taxon>
        <taxon>Chromadorea</taxon>
        <taxon>Rhabditida</taxon>
        <taxon>Tylenchina</taxon>
        <taxon>Tylenchomorpha</taxon>
        <taxon>Sphaerularioidea</taxon>
        <taxon>Anguinidae</taxon>
        <taxon>Anguininae</taxon>
        <taxon>Ditylenchus</taxon>
    </lineage>
</organism>
<feature type="transmembrane region" description="Helical" evidence="1">
    <location>
        <begin position="58"/>
        <end position="83"/>
    </location>
</feature>
<evidence type="ECO:0000313" key="2">
    <source>
        <dbReference type="Proteomes" id="UP000887574"/>
    </source>
</evidence>
<protein>
    <submittedName>
        <fullName evidence="3">Uncharacterized protein</fullName>
    </submittedName>
</protein>
<reference evidence="3" key="1">
    <citation type="submission" date="2022-11" db="UniProtKB">
        <authorList>
            <consortium name="WormBaseParasite"/>
        </authorList>
    </citation>
    <scope>IDENTIFICATION</scope>
</reference>
<dbReference type="Proteomes" id="UP000887574">
    <property type="component" value="Unplaced"/>
</dbReference>
<sequence length="246" mass="27959">MNTGSNSTIRLSVYICPPLEEEQRQNRSIFLLPVILAVHKQKLAFHWGLVVLPTKNGLLLFVLPCLQVCIVVVFVRDICFFADLVNLLDFIVKTFEVLQLKDVLVFLVLSGWLVTLFTSTGTLILAERKKNSEYVLPRIVQQGGLLVIGFLGVVLLIFYFTGGSTSINNALISVYEYVVLENPLTKDERKDVHDSLKYTFMLLIILDFFFICYTAFGLAITRKYQKSWRPTIQTLLEEVIKGSSNL</sequence>
<feature type="transmembrane region" description="Helical" evidence="1">
    <location>
        <begin position="103"/>
        <end position="127"/>
    </location>
</feature>
<proteinExistence type="predicted"/>